<reference evidence="2 3" key="1">
    <citation type="submission" date="2015-01" db="EMBL/GenBank/DDBJ databases">
        <title>Evolution of Trichinella species and genotypes.</title>
        <authorList>
            <person name="Korhonen P.K."/>
            <person name="Edoardo P."/>
            <person name="Giuseppe L.R."/>
            <person name="Gasser R.B."/>
        </authorList>
    </citation>
    <scope>NUCLEOTIDE SEQUENCE [LARGE SCALE GENOMIC DNA]</scope>
    <source>
        <strain evidence="2">ISS470</strain>
    </source>
</reference>
<name>A0A0V1F7N2_TRIPS</name>
<keyword evidence="3" id="KW-1185">Reference proteome</keyword>
<comment type="caution">
    <text evidence="2">The sequence shown here is derived from an EMBL/GenBank/DDBJ whole genome shotgun (WGS) entry which is preliminary data.</text>
</comment>
<evidence type="ECO:0000313" key="3">
    <source>
        <dbReference type="Proteomes" id="UP000054995"/>
    </source>
</evidence>
<keyword evidence="1" id="KW-0812">Transmembrane</keyword>
<proteinExistence type="predicted"/>
<gene>
    <name evidence="2" type="ORF">T4D_11118</name>
</gene>
<dbReference type="Proteomes" id="UP000054995">
    <property type="component" value="Unassembled WGS sequence"/>
</dbReference>
<keyword evidence="1" id="KW-0472">Membrane</keyword>
<dbReference type="OrthoDB" id="6252479at2759"/>
<evidence type="ECO:0000313" key="2">
    <source>
        <dbReference type="EMBL" id="KRY81235.1"/>
    </source>
</evidence>
<dbReference type="EMBL" id="JYDT01000249">
    <property type="protein sequence ID" value="KRY81235.1"/>
    <property type="molecule type" value="Genomic_DNA"/>
</dbReference>
<sequence length="393" mass="45063">MPRHRWKTIRIRYSSGSSGSSGCLSRKRRSKATSTLCRCCCQCYCHVEQESKQRRQFDNSPLWNKNKASSTFKLGMDKEEACATVLLWLLICFKFIFNCIYFFATQYGLPEGVEPADLWSLLVNDVDMRARSKPKSLKRRQKWKKSRKEVDEEEEEVVEEMRSSSVVLASPESAQSYVAEQRLQVTAGKLQRIAVLTVPSQLPLLYSSPRAPGISETNYITCIFESTATKVVEVVDDIRHELSRWISINDMVTVCCELSWSVPVDQRDVNSEMEVKQALLKHMRANQDRVASMTAALYHAKGWLKAVPDKTPMSNIQEQCRTVGGTVNGRYRRVYDTLIPLVHSEARDMHQSYWTLTMDEPLQLHLPTTPNRCVYALNLICITVERSDHFTLS</sequence>
<evidence type="ECO:0000256" key="1">
    <source>
        <dbReference type="SAM" id="Phobius"/>
    </source>
</evidence>
<accession>A0A0V1F7N2</accession>
<feature type="transmembrane region" description="Helical" evidence="1">
    <location>
        <begin position="81"/>
        <end position="104"/>
    </location>
</feature>
<dbReference type="PROSITE" id="PS51257">
    <property type="entry name" value="PROKAR_LIPOPROTEIN"/>
    <property type="match status" value="1"/>
</dbReference>
<organism evidence="2 3">
    <name type="scientific">Trichinella pseudospiralis</name>
    <name type="common">Parasitic roundworm</name>
    <dbReference type="NCBI Taxonomy" id="6337"/>
    <lineage>
        <taxon>Eukaryota</taxon>
        <taxon>Metazoa</taxon>
        <taxon>Ecdysozoa</taxon>
        <taxon>Nematoda</taxon>
        <taxon>Enoplea</taxon>
        <taxon>Dorylaimia</taxon>
        <taxon>Trichinellida</taxon>
        <taxon>Trichinellidae</taxon>
        <taxon>Trichinella</taxon>
    </lineage>
</organism>
<keyword evidence="1" id="KW-1133">Transmembrane helix</keyword>
<dbReference type="AlphaFoldDB" id="A0A0V1F7N2"/>
<protein>
    <submittedName>
        <fullName evidence="2">Uncharacterized protein</fullName>
    </submittedName>
</protein>